<organism evidence="11 12">
    <name type="scientific">Cinara cedri</name>
    <dbReference type="NCBI Taxonomy" id="506608"/>
    <lineage>
        <taxon>Eukaryota</taxon>
        <taxon>Metazoa</taxon>
        <taxon>Ecdysozoa</taxon>
        <taxon>Arthropoda</taxon>
        <taxon>Hexapoda</taxon>
        <taxon>Insecta</taxon>
        <taxon>Pterygota</taxon>
        <taxon>Neoptera</taxon>
        <taxon>Paraneoptera</taxon>
        <taxon>Hemiptera</taxon>
        <taxon>Sternorrhyncha</taxon>
        <taxon>Aphidomorpha</taxon>
        <taxon>Aphidoidea</taxon>
        <taxon>Aphididae</taxon>
        <taxon>Lachninae</taxon>
        <taxon>Cinara</taxon>
    </lineage>
</organism>
<dbReference type="InterPro" id="IPR006629">
    <property type="entry name" value="LITAF"/>
</dbReference>
<dbReference type="GO" id="GO:0031902">
    <property type="term" value="C:late endosome membrane"/>
    <property type="evidence" value="ECO:0007669"/>
    <property type="project" value="UniProtKB-SubCell"/>
</dbReference>
<feature type="domain" description="LITAF" evidence="10">
    <location>
        <begin position="15"/>
        <end position="99"/>
    </location>
</feature>
<evidence type="ECO:0000259" key="10">
    <source>
        <dbReference type="PROSITE" id="PS51837"/>
    </source>
</evidence>
<dbReference type="EMBL" id="CABPRJ010002372">
    <property type="protein sequence ID" value="VVC43777.1"/>
    <property type="molecule type" value="Genomic_DNA"/>
</dbReference>
<dbReference type="OrthoDB" id="4713066at2759"/>
<dbReference type="SMART" id="SM00714">
    <property type="entry name" value="LITAF"/>
    <property type="match status" value="1"/>
</dbReference>
<evidence type="ECO:0000256" key="2">
    <source>
        <dbReference type="ARBA" id="ARBA00004481"/>
    </source>
</evidence>
<dbReference type="PROSITE" id="PS51837">
    <property type="entry name" value="LITAF"/>
    <property type="match status" value="1"/>
</dbReference>
<evidence type="ECO:0000256" key="5">
    <source>
        <dbReference type="ARBA" id="ARBA00022723"/>
    </source>
</evidence>
<sequence>MNSNMGQPQAPIQMWPPQTTSTNQQMGPSSTHARCPFCKVDIYTSTSRKATSTAWWSCIILFFCGCVLGCCLIPCCMDSCNVVNHKCPNCGTFMGQYRP</sequence>
<keyword evidence="5" id="KW-0479">Metal-binding</keyword>
<dbReference type="Proteomes" id="UP000325440">
    <property type="component" value="Unassembled WGS sequence"/>
</dbReference>
<dbReference type="PANTHER" id="PTHR23292:SF6">
    <property type="entry name" value="FI16602P1-RELATED"/>
    <property type="match status" value="1"/>
</dbReference>
<evidence type="ECO:0000256" key="3">
    <source>
        <dbReference type="ARBA" id="ARBA00004630"/>
    </source>
</evidence>
<keyword evidence="6" id="KW-0862">Zinc</keyword>
<feature type="region of interest" description="Disordered" evidence="8">
    <location>
        <begin position="1"/>
        <end position="31"/>
    </location>
</feature>
<evidence type="ECO:0000256" key="7">
    <source>
        <dbReference type="ARBA" id="ARBA00023136"/>
    </source>
</evidence>
<dbReference type="PANTHER" id="PTHR23292">
    <property type="entry name" value="LIPOPOLYSACCHARIDE-INDUCED TUMOR NECROSIS FACTOR-ALPHA FACTOR"/>
    <property type="match status" value="1"/>
</dbReference>
<evidence type="ECO:0000313" key="11">
    <source>
        <dbReference type="EMBL" id="VVC43777.1"/>
    </source>
</evidence>
<evidence type="ECO:0000256" key="1">
    <source>
        <dbReference type="ARBA" id="ARBA00004414"/>
    </source>
</evidence>
<evidence type="ECO:0000256" key="8">
    <source>
        <dbReference type="SAM" id="MobiDB-lite"/>
    </source>
</evidence>
<accession>A0A5E4NFU8</accession>
<evidence type="ECO:0000256" key="4">
    <source>
        <dbReference type="ARBA" id="ARBA00005975"/>
    </source>
</evidence>
<dbReference type="Pfam" id="PF10601">
    <property type="entry name" value="zf-LITAF-like"/>
    <property type="match status" value="1"/>
</dbReference>
<proteinExistence type="inferred from homology"/>
<comment type="subcellular location">
    <subcellularLocation>
        <location evidence="2">Endosome membrane</location>
        <topology evidence="2">Peripheral membrane protein</topology>
    </subcellularLocation>
    <subcellularLocation>
        <location evidence="1">Late endosome membrane</location>
    </subcellularLocation>
    <subcellularLocation>
        <location evidence="3">Lysosome membrane</location>
        <topology evidence="3">Peripheral membrane protein</topology>
        <orientation evidence="3">Cytoplasmic side</orientation>
    </subcellularLocation>
</comment>
<dbReference type="InterPro" id="IPR037519">
    <property type="entry name" value="LITAF_fam"/>
</dbReference>
<dbReference type="GO" id="GO:0008270">
    <property type="term" value="F:zinc ion binding"/>
    <property type="evidence" value="ECO:0007669"/>
    <property type="project" value="TreeGrafter"/>
</dbReference>
<keyword evidence="12" id="KW-1185">Reference proteome</keyword>
<feature type="transmembrane region" description="Helical" evidence="9">
    <location>
        <begin position="54"/>
        <end position="76"/>
    </location>
</feature>
<gene>
    <name evidence="11" type="ORF">CINCED_3A001503</name>
</gene>
<evidence type="ECO:0000256" key="6">
    <source>
        <dbReference type="ARBA" id="ARBA00022833"/>
    </source>
</evidence>
<reference evidence="11 12" key="1">
    <citation type="submission" date="2019-08" db="EMBL/GenBank/DDBJ databases">
        <authorList>
            <person name="Alioto T."/>
            <person name="Alioto T."/>
            <person name="Gomez Garrido J."/>
        </authorList>
    </citation>
    <scope>NUCLEOTIDE SEQUENCE [LARGE SCALE GENOMIC DNA]</scope>
</reference>
<dbReference type="GO" id="GO:0005765">
    <property type="term" value="C:lysosomal membrane"/>
    <property type="evidence" value="ECO:0007669"/>
    <property type="project" value="UniProtKB-SubCell"/>
</dbReference>
<evidence type="ECO:0000256" key="9">
    <source>
        <dbReference type="SAM" id="Phobius"/>
    </source>
</evidence>
<protein>
    <submittedName>
        <fullName evidence="11">LPS-induced tumour necrosis factor alpha factor</fullName>
    </submittedName>
</protein>
<keyword evidence="7 9" id="KW-0472">Membrane</keyword>
<feature type="compositionally biased region" description="Polar residues" evidence="8">
    <location>
        <begin position="16"/>
        <end position="31"/>
    </location>
</feature>
<name>A0A5E4NFU8_9HEMI</name>
<dbReference type="AlphaFoldDB" id="A0A5E4NFU8"/>
<keyword evidence="9" id="KW-0812">Transmembrane</keyword>
<keyword evidence="9" id="KW-1133">Transmembrane helix</keyword>
<evidence type="ECO:0000313" key="12">
    <source>
        <dbReference type="Proteomes" id="UP000325440"/>
    </source>
</evidence>
<comment type="similarity">
    <text evidence="4">Belongs to the CDIP1/LITAF family.</text>
</comment>